<dbReference type="PANTHER" id="PTHR34475:SF1">
    <property type="entry name" value="CYTOSKELETON PROTEIN RODZ"/>
    <property type="match status" value="1"/>
</dbReference>
<dbReference type="GO" id="GO:0003677">
    <property type="term" value="F:DNA binding"/>
    <property type="evidence" value="ECO:0007669"/>
    <property type="project" value="InterPro"/>
</dbReference>
<comment type="caution">
    <text evidence="2">The sequence shown here is derived from an EMBL/GenBank/DDBJ whole genome shotgun (WGS) entry which is preliminary data.</text>
</comment>
<dbReference type="InterPro" id="IPR010982">
    <property type="entry name" value="Lambda_DNA-bd_dom_sf"/>
</dbReference>
<dbReference type="STRING" id="1797263.A2397_02550"/>
<gene>
    <name evidence="2" type="ORF">A2397_02550</name>
</gene>
<dbReference type="InterPro" id="IPR013783">
    <property type="entry name" value="Ig-like_fold"/>
</dbReference>
<dbReference type="Proteomes" id="UP000176424">
    <property type="component" value="Unassembled WGS sequence"/>
</dbReference>
<accession>A0A1F4ZVB7</accession>
<keyword evidence="1" id="KW-1133">Transmembrane helix</keyword>
<dbReference type="InterPro" id="IPR050400">
    <property type="entry name" value="Bact_Cytoskel_RodZ"/>
</dbReference>
<dbReference type="Pfam" id="PF09136">
    <property type="entry name" value="Glucodextran_B"/>
    <property type="match status" value="1"/>
</dbReference>
<dbReference type="EMBL" id="MEXR01000009">
    <property type="protein sequence ID" value="OGD10230.1"/>
    <property type="molecule type" value="Genomic_DNA"/>
</dbReference>
<dbReference type="Gene3D" id="2.60.40.10">
    <property type="entry name" value="Immunoglobulins"/>
    <property type="match status" value="1"/>
</dbReference>
<name>A0A1F4ZVB7_9BACT</name>
<evidence type="ECO:0000256" key="1">
    <source>
        <dbReference type="SAM" id="Phobius"/>
    </source>
</evidence>
<proteinExistence type="predicted"/>
<evidence type="ECO:0008006" key="4">
    <source>
        <dbReference type="Google" id="ProtNLM"/>
    </source>
</evidence>
<protein>
    <recommendedName>
        <fullName evidence="4">DUF4115 domain-containing protein</fullName>
    </recommendedName>
</protein>
<dbReference type="Gene3D" id="1.10.260.40">
    <property type="entry name" value="lambda repressor-like DNA-binding domains"/>
    <property type="match status" value="1"/>
</dbReference>
<evidence type="ECO:0000313" key="2">
    <source>
        <dbReference type="EMBL" id="OGD10230.1"/>
    </source>
</evidence>
<evidence type="ECO:0000313" key="3">
    <source>
        <dbReference type="Proteomes" id="UP000176424"/>
    </source>
</evidence>
<sequence length="213" mass="23587">MKTVGQVLKEARLTQKLEVGEIAAVTKIRSQFIEFLESDNFRQLPNATVARGFIANYGQVLGLRPKQLMAIFRRDFAENDQGQIVPRGMVDPVTKDSIWTPKSTIIALVVAIIVVFVMYLSYQYWLLLGPPSLTLSYPSENITTSEVTVEVAGKTDPEATISVNGQLLVLEKGGQFYVRLPLNPGQNILTVTAKNKTGKTTTINRTVFLTPDN</sequence>
<reference evidence="2 3" key="1">
    <citation type="journal article" date="2016" name="Nat. Commun.">
        <title>Thousands of microbial genomes shed light on interconnected biogeochemical processes in an aquifer system.</title>
        <authorList>
            <person name="Anantharaman K."/>
            <person name="Brown C.T."/>
            <person name="Hug L.A."/>
            <person name="Sharon I."/>
            <person name="Castelle C.J."/>
            <person name="Probst A.J."/>
            <person name="Thomas B.C."/>
            <person name="Singh A."/>
            <person name="Wilkins M.J."/>
            <person name="Karaoz U."/>
            <person name="Brodie E.L."/>
            <person name="Williams K.H."/>
            <person name="Hubbard S.S."/>
            <person name="Banfield J.F."/>
        </authorList>
    </citation>
    <scope>NUCLEOTIDE SEQUENCE [LARGE SCALE GENOMIC DNA]</scope>
</reference>
<keyword evidence="1" id="KW-0812">Transmembrane</keyword>
<organism evidence="2 3">
    <name type="scientific">Candidatus Amesbacteria bacterium RIFOXYB1_FULL_44_23</name>
    <dbReference type="NCBI Taxonomy" id="1797263"/>
    <lineage>
        <taxon>Bacteria</taxon>
        <taxon>Candidatus Amesiibacteriota</taxon>
    </lineage>
</organism>
<dbReference type="Pfam" id="PF13413">
    <property type="entry name" value="HTH_25"/>
    <property type="match status" value="1"/>
</dbReference>
<dbReference type="PANTHER" id="PTHR34475">
    <property type="match status" value="1"/>
</dbReference>
<dbReference type="AlphaFoldDB" id="A0A1F4ZVB7"/>
<feature type="transmembrane region" description="Helical" evidence="1">
    <location>
        <begin position="105"/>
        <end position="125"/>
    </location>
</feature>
<keyword evidence="1" id="KW-0472">Membrane</keyword>